<accession>A0A939DMG7</accession>
<gene>
    <name evidence="1" type="ORF">J0A66_09645</name>
</gene>
<evidence type="ECO:0000313" key="2">
    <source>
        <dbReference type="Proteomes" id="UP000664654"/>
    </source>
</evidence>
<comment type="caution">
    <text evidence="1">The sequence shown here is derived from an EMBL/GenBank/DDBJ whole genome shotgun (WGS) entry which is preliminary data.</text>
</comment>
<protein>
    <submittedName>
        <fullName evidence="1">Uncharacterized protein</fullName>
    </submittedName>
</protein>
<name>A0A939DMG7_9ALTE</name>
<organism evidence="1 2">
    <name type="scientific">Bowmanella dokdonensis</name>
    <dbReference type="NCBI Taxonomy" id="751969"/>
    <lineage>
        <taxon>Bacteria</taxon>
        <taxon>Pseudomonadati</taxon>
        <taxon>Pseudomonadota</taxon>
        <taxon>Gammaproteobacteria</taxon>
        <taxon>Alteromonadales</taxon>
        <taxon>Alteromonadaceae</taxon>
        <taxon>Bowmanella</taxon>
    </lineage>
</organism>
<dbReference type="AlphaFoldDB" id="A0A939DMG7"/>
<evidence type="ECO:0000313" key="1">
    <source>
        <dbReference type="EMBL" id="MBN7825483.1"/>
    </source>
</evidence>
<sequence>MSWREFRPHGHVSFSLDGRILTIEAEGPGNAELIHEYQQHMQAYRQQLQGAAWASLVIFNGESLLTPDAIQLVDEAVQTNRHYGMVATAVVVTDASCRTLVRQLWSSIYCQAGTVHQFFDTPEQARQWLLEKL</sequence>
<keyword evidence="2" id="KW-1185">Reference proteome</keyword>
<reference evidence="1" key="1">
    <citation type="submission" date="2021-03" db="EMBL/GenBank/DDBJ databases">
        <title>novel species isolated from a fishpond in China.</title>
        <authorList>
            <person name="Lu H."/>
            <person name="Cai Z."/>
        </authorList>
    </citation>
    <scope>NUCLEOTIDE SEQUENCE</scope>
    <source>
        <strain evidence="1">JCM 30855</strain>
    </source>
</reference>
<proteinExistence type="predicted"/>
<dbReference type="RefSeq" id="WP_206573588.1">
    <property type="nucleotide sequence ID" value="NZ_JAFKCV010000004.1"/>
</dbReference>
<dbReference type="Proteomes" id="UP000664654">
    <property type="component" value="Unassembled WGS sequence"/>
</dbReference>
<dbReference type="EMBL" id="JAFKCV010000004">
    <property type="protein sequence ID" value="MBN7825483.1"/>
    <property type="molecule type" value="Genomic_DNA"/>
</dbReference>